<dbReference type="EMBL" id="JAVFKM010000015">
    <property type="protein sequence ID" value="MEF3116966.1"/>
    <property type="molecule type" value="Genomic_DNA"/>
</dbReference>
<proteinExistence type="predicted"/>
<keyword evidence="3" id="KW-1185">Reference proteome</keyword>
<sequence>MTVNLTKGQQVSLTKTDGRPLTLIRMGLGWQATPRQGFLARFMPPRDIDLDASAVLFSGAHFIDVVYFDHLLSDDGAVEHSGDDRTGGTGAGGDDESIRVNLLRVSPHVDQIVFVVNSFSGETFEAIENAHCRLVDDATGQELARYTLAADGPHTAQIMAKVARRGDMWHLVAIGQAENGRTFEDLLPAVARHV</sequence>
<dbReference type="InterPro" id="IPR051324">
    <property type="entry name" value="Stress/Tellurium_Resist"/>
</dbReference>
<dbReference type="RefSeq" id="WP_331788511.1">
    <property type="nucleotide sequence ID" value="NZ_JAVFKM010000015.1"/>
</dbReference>
<dbReference type="InterPro" id="IPR003325">
    <property type="entry name" value="TerD"/>
</dbReference>
<evidence type="ECO:0000313" key="3">
    <source>
        <dbReference type="Proteomes" id="UP001348265"/>
    </source>
</evidence>
<protein>
    <submittedName>
        <fullName evidence="2">TerD family protein</fullName>
    </submittedName>
</protein>
<dbReference type="Pfam" id="PF02342">
    <property type="entry name" value="TerD"/>
    <property type="match status" value="1"/>
</dbReference>
<evidence type="ECO:0000259" key="1">
    <source>
        <dbReference type="Pfam" id="PF02342"/>
    </source>
</evidence>
<dbReference type="PANTHER" id="PTHR32097">
    <property type="entry name" value="CAMP-BINDING PROTEIN 1-RELATED"/>
    <property type="match status" value="1"/>
</dbReference>
<dbReference type="CDD" id="cd06974">
    <property type="entry name" value="TerD_like"/>
    <property type="match status" value="1"/>
</dbReference>
<accession>A0ABU7WZL2</accession>
<organism evidence="2 3">
    <name type="scientific">Streptomyces chrestomyceticus</name>
    <dbReference type="NCBI Taxonomy" id="68185"/>
    <lineage>
        <taxon>Bacteria</taxon>
        <taxon>Bacillati</taxon>
        <taxon>Actinomycetota</taxon>
        <taxon>Actinomycetes</taxon>
        <taxon>Kitasatosporales</taxon>
        <taxon>Streptomycetaceae</taxon>
        <taxon>Streptomyces</taxon>
    </lineage>
</organism>
<dbReference type="Proteomes" id="UP001348265">
    <property type="component" value="Unassembled WGS sequence"/>
</dbReference>
<comment type="caution">
    <text evidence="2">The sequence shown here is derived from an EMBL/GenBank/DDBJ whole genome shotgun (WGS) entry which is preliminary data.</text>
</comment>
<feature type="domain" description="TerD" evidence="1">
    <location>
        <begin position="1"/>
        <end position="180"/>
    </location>
</feature>
<gene>
    <name evidence="2" type="ORF">RB636_27730</name>
</gene>
<reference evidence="2 3" key="1">
    <citation type="submission" date="2023-08" db="EMBL/GenBank/DDBJ databases">
        <authorList>
            <person name="Sharma P."/>
            <person name="Verma V."/>
            <person name="Mohan M.K."/>
            <person name="Dubey A.K."/>
        </authorList>
    </citation>
    <scope>NUCLEOTIDE SEQUENCE [LARGE SCALE GENOMIC DNA]</scope>
    <source>
        <strain evidence="2 3">ADP4</strain>
    </source>
</reference>
<evidence type="ECO:0000313" key="2">
    <source>
        <dbReference type="EMBL" id="MEF3116966.1"/>
    </source>
</evidence>
<name>A0ABU7WZL2_9ACTN</name>
<dbReference type="PANTHER" id="PTHR32097:SF17">
    <property type="entry name" value="CAMP-BINDING PROTEIN 1-RELATED"/>
    <property type="match status" value="1"/>
</dbReference>
<dbReference type="Gene3D" id="2.60.60.30">
    <property type="entry name" value="sav2460 like domains"/>
    <property type="match status" value="1"/>
</dbReference>